<reference evidence="7 8" key="1">
    <citation type="submission" date="2020-06" db="EMBL/GenBank/DDBJ databases">
        <title>Actinomadura xiongansis sp. nov., isolated from soil of Baiyangdian.</title>
        <authorList>
            <person name="Zhang X."/>
        </authorList>
    </citation>
    <scope>NUCLEOTIDE SEQUENCE [LARGE SCALE GENOMIC DNA]</scope>
    <source>
        <strain evidence="7 8">HBUM206468</strain>
    </source>
</reference>
<dbReference type="Proteomes" id="UP000805614">
    <property type="component" value="Unassembled WGS sequence"/>
</dbReference>
<dbReference type="EMBL" id="JABVEC010000031">
    <property type="protein sequence ID" value="MBC6469728.1"/>
    <property type="molecule type" value="Genomic_DNA"/>
</dbReference>
<feature type="signal peptide" evidence="5">
    <location>
        <begin position="1"/>
        <end position="23"/>
    </location>
</feature>
<organism evidence="7 8">
    <name type="scientific">Actinomadura alba</name>
    <dbReference type="NCBI Taxonomy" id="406431"/>
    <lineage>
        <taxon>Bacteria</taxon>
        <taxon>Bacillati</taxon>
        <taxon>Actinomycetota</taxon>
        <taxon>Actinomycetes</taxon>
        <taxon>Streptosporangiales</taxon>
        <taxon>Thermomonosporaceae</taxon>
        <taxon>Actinomadura</taxon>
    </lineage>
</organism>
<name>A0ABR7LYG6_9ACTN</name>
<dbReference type="InterPro" id="IPR010067">
    <property type="entry name" value="ABC_SsuA_sub-bd"/>
</dbReference>
<evidence type="ECO:0000313" key="8">
    <source>
        <dbReference type="Proteomes" id="UP000805614"/>
    </source>
</evidence>
<dbReference type="InterPro" id="IPR015168">
    <property type="entry name" value="SsuA/THI5"/>
</dbReference>
<comment type="similarity">
    <text evidence="2">Belongs to the bacterial solute-binding protein SsuA/TauA family.</text>
</comment>
<dbReference type="CDD" id="cd13558">
    <property type="entry name" value="PBP2_SsuA_like_2"/>
    <property type="match status" value="1"/>
</dbReference>
<evidence type="ECO:0000256" key="2">
    <source>
        <dbReference type="ARBA" id="ARBA00010742"/>
    </source>
</evidence>
<keyword evidence="8" id="KW-1185">Reference proteome</keyword>
<evidence type="ECO:0000256" key="4">
    <source>
        <dbReference type="ARBA" id="ARBA00022729"/>
    </source>
</evidence>
<dbReference type="SUPFAM" id="SSF53850">
    <property type="entry name" value="Periplasmic binding protein-like II"/>
    <property type="match status" value="1"/>
</dbReference>
<evidence type="ECO:0000259" key="6">
    <source>
        <dbReference type="SMART" id="SM00062"/>
    </source>
</evidence>
<dbReference type="RefSeq" id="WP_187246781.1">
    <property type="nucleotide sequence ID" value="NZ_BAAAOK010000010.1"/>
</dbReference>
<evidence type="ECO:0000256" key="5">
    <source>
        <dbReference type="SAM" id="SignalP"/>
    </source>
</evidence>
<evidence type="ECO:0000256" key="1">
    <source>
        <dbReference type="ARBA" id="ARBA00004418"/>
    </source>
</evidence>
<dbReference type="PANTHER" id="PTHR30024:SF48">
    <property type="entry name" value="ABC TRANSPORTER SUBSTRATE-BINDING PROTEIN"/>
    <property type="match status" value="1"/>
</dbReference>
<evidence type="ECO:0000256" key="3">
    <source>
        <dbReference type="ARBA" id="ARBA00022448"/>
    </source>
</evidence>
<evidence type="ECO:0000313" key="7">
    <source>
        <dbReference type="EMBL" id="MBC6469728.1"/>
    </source>
</evidence>
<comment type="subcellular location">
    <subcellularLocation>
        <location evidence="1">Periplasm</location>
    </subcellularLocation>
</comment>
<keyword evidence="4 5" id="KW-0732">Signal</keyword>
<dbReference type="Pfam" id="PF09084">
    <property type="entry name" value="NMT1"/>
    <property type="match status" value="1"/>
</dbReference>
<feature type="chain" id="PRO_5046461901" evidence="5">
    <location>
        <begin position="24"/>
        <end position="337"/>
    </location>
</feature>
<comment type="caution">
    <text evidence="7">The sequence shown here is derived from an EMBL/GenBank/DDBJ whole genome shotgun (WGS) entry which is preliminary data.</text>
</comment>
<proteinExistence type="inferred from homology"/>
<sequence>MTNHTTRRLITLIAALVLTTVTAACGGGDDSEGASAADGPADLAKVTLRVGDQKGSSIQSLLTAAGELDGTPYKISWSLFTSGPPILEGINAGAVDFGSVGNTPPIFAAAANSSIVIVGGTDVRLDGQAILVPRDSAIRSPADLRGKKIAVAKGSSAHGQLLGVLKKNGLSFADIQPQYLQPADALTALTGGKVDAWAAWEPYTAQAEAQANARILVDGKGYVNGYGFQVTSRKALDDPGRTAALKDFLARFQRSVLWTNDHQKEWAAIWAKDTGLPVPVAEKAVERRLTTIVKLDDTLISSEQQLADSFSEAKVLPGKVKIADFIDPRFNDTVPAG</sequence>
<dbReference type="NCBIfam" id="TIGR01728">
    <property type="entry name" value="SsuA_fam"/>
    <property type="match status" value="1"/>
</dbReference>
<keyword evidence="3" id="KW-0813">Transport</keyword>
<dbReference type="Gene3D" id="3.40.190.10">
    <property type="entry name" value="Periplasmic binding protein-like II"/>
    <property type="match status" value="2"/>
</dbReference>
<protein>
    <submittedName>
        <fullName evidence="7">ABC transporter substrate-binding protein</fullName>
    </submittedName>
</protein>
<feature type="domain" description="Solute-binding protein family 3/N-terminal" evidence="6">
    <location>
        <begin position="47"/>
        <end position="269"/>
    </location>
</feature>
<accession>A0ABR7LYG6</accession>
<dbReference type="PROSITE" id="PS51257">
    <property type="entry name" value="PROKAR_LIPOPROTEIN"/>
    <property type="match status" value="1"/>
</dbReference>
<gene>
    <name evidence="7" type="ORF">HKK74_30180</name>
</gene>
<dbReference type="PANTHER" id="PTHR30024">
    <property type="entry name" value="ALIPHATIC SULFONATES-BINDING PROTEIN-RELATED"/>
    <property type="match status" value="1"/>
</dbReference>
<dbReference type="InterPro" id="IPR001638">
    <property type="entry name" value="Solute-binding_3/MltF_N"/>
</dbReference>
<dbReference type="SMART" id="SM00062">
    <property type="entry name" value="PBPb"/>
    <property type="match status" value="1"/>
</dbReference>